<comment type="function">
    <text evidence="16">Part of the Sec protein translocase complex. Interacts with the SecYEG preprotein conducting channel. Has a central role in coupling the hydrolysis of ATP to the transfer of proteins into and across the cell membrane, serving both as a receptor for the preprotein-SecB complex and as an ATP-driven molecular motor driving the stepwise translocation of polypeptide chains across the membrane.</text>
</comment>
<evidence type="ECO:0000256" key="14">
    <source>
        <dbReference type="ARBA" id="ARBA00023136"/>
    </source>
</evidence>
<keyword evidence="5 16" id="KW-0963">Cytoplasm</keyword>
<feature type="binding site" evidence="16">
    <location>
        <position position="105"/>
    </location>
    <ligand>
        <name>ATP</name>
        <dbReference type="ChEBI" id="CHEBI:30616"/>
    </ligand>
</feature>
<evidence type="ECO:0000256" key="8">
    <source>
        <dbReference type="ARBA" id="ARBA00022741"/>
    </source>
</evidence>
<dbReference type="InterPro" id="IPR036266">
    <property type="entry name" value="SecA_Wing/Scaffold_sf"/>
</dbReference>
<proteinExistence type="inferred from homology"/>
<keyword evidence="6" id="KW-0997">Cell inner membrane</keyword>
<keyword evidence="12 16" id="KW-1278">Translocase</keyword>
<keyword evidence="14 16" id="KW-0472">Membrane</keyword>
<feature type="binding site" evidence="16">
    <location>
        <begin position="123"/>
        <end position="127"/>
    </location>
    <ligand>
        <name>ATP</name>
        <dbReference type="ChEBI" id="CHEBI:30616"/>
    </ligand>
</feature>
<evidence type="ECO:0000256" key="9">
    <source>
        <dbReference type="ARBA" id="ARBA00022833"/>
    </source>
</evidence>
<dbReference type="CDD" id="cd17928">
    <property type="entry name" value="DEXDc_SecA"/>
    <property type="match status" value="1"/>
</dbReference>
<dbReference type="EMBL" id="LR215729">
    <property type="protein sequence ID" value="VEV97769.1"/>
    <property type="molecule type" value="Genomic_DNA"/>
</dbReference>
<dbReference type="FunFam" id="3.40.50.300:FF:000113">
    <property type="entry name" value="Preprotein translocase subunit SecA"/>
    <property type="match status" value="1"/>
</dbReference>
<dbReference type="Pfam" id="PF21090">
    <property type="entry name" value="P-loop_SecA"/>
    <property type="match status" value="1"/>
</dbReference>
<evidence type="ECO:0000256" key="10">
    <source>
        <dbReference type="ARBA" id="ARBA00022840"/>
    </source>
</evidence>
<dbReference type="GO" id="GO:0031522">
    <property type="term" value="C:cell envelope Sec protein transport complex"/>
    <property type="evidence" value="ECO:0007669"/>
    <property type="project" value="TreeGrafter"/>
</dbReference>
<dbReference type="InterPro" id="IPR000185">
    <property type="entry name" value="SecA"/>
</dbReference>
<dbReference type="InterPro" id="IPR044722">
    <property type="entry name" value="SecA_SF2_C"/>
</dbReference>
<dbReference type="InterPro" id="IPR001650">
    <property type="entry name" value="Helicase_C-like"/>
</dbReference>
<dbReference type="CDD" id="cd18803">
    <property type="entry name" value="SF2_C_secA"/>
    <property type="match status" value="1"/>
</dbReference>
<evidence type="ECO:0000256" key="1">
    <source>
        <dbReference type="ARBA" id="ARBA00001947"/>
    </source>
</evidence>
<dbReference type="GO" id="GO:0005829">
    <property type="term" value="C:cytosol"/>
    <property type="evidence" value="ECO:0007669"/>
    <property type="project" value="TreeGrafter"/>
</dbReference>
<comment type="subunit">
    <text evidence="16">Monomer and homodimer. Part of the essential Sec protein translocation apparatus which comprises SecA, SecYEG and auxiliary proteins SecDF-YajC and YidC.</text>
</comment>
<dbReference type="GO" id="GO:0005524">
    <property type="term" value="F:ATP binding"/>
    <property type="evidence" value="ECO:0007669"/>
    <property type="project" value="UniProtKB-UniRule"/>
</dbReference>
<comment type="subcellular location">
    <subcellularLocation>
        <location evidence="16">Cell membrane</location>
        <topology evidence="16">Peripheral membrane protein</topology>
        <orientation evidence="16">Cytoplasmic side</orientation>
    </subcellularLocation>
    <subcellularLocation>
        <location evidence="16">Cytoplasm</location>
    </subcellularLocation>
    <text evidence="16">Distribution is 50-50.</text>
</comment>
<keyword evidence="7" id="KW-0479">Metal-binding</keyword>
<comment type="catalytic activity">
    <reaction evidence="15 16">
        <text>ATP + H2O + cellular proteinSide 1 = ADP + phosphate + cellular proteinSide 2.</text>
        <dbReference type="EC" id="7.4.2.8"/>
    </reaction>
</comment>
<evidence type="ECO:0000256" key="2">
    <source>
        <dbReference type="ARBA" id="ARBA00007650"/>
    </source>
</evidence>
<dbReference type="SUPFAM" id="SSF81767">
    <property type="entry name" value="Pre-protein crosslinking domain of SecA"/>
    <property type="match status" value="1"/>
</dbReference>
<dbReference type="FunFam" id="3.40.50.300:FF:000081">
    <property type="entry name" value="Preprotein translocase subunit SecA"/>
    <property type="match status" value="1"/>
</dbReference>
<keyword evidence="11 16" id="KW-0653">Protein transport</keyword>
<evidence type="ECO:0000259" key="18">
    <source>
        <dbReference type="PROSITE" id="PS51192"/>
    </source>
</evidence>
<evidence type="ECO:0000256" key="12">
    <source>
        <dbReference type="ARBA" id="ARBA00022967"/>
    </source>
</evidence>
<dbReference type="InterPro" id="IPR011130">
    <property type="entry name" value="SecA_preprotein_X-link_dom"/>
</dbReference>
<comment type="similarity">
    <text evidence="2 16 17">Belongs to the SecA family.</text>
</comment>
<keyword evidence="9" id="KW-0862">Zinc</keyword>
<evidence type="ECO:0000256" key="4">
    <source>
        <dbReference type="ARBA" id="ARBA00022475"/>
    </source>
</evidence>
<dbReference type="Pfam" id="PF01043">
    <property type="entry name" value="SecA_PP_bind"/>
    <property type="match status" value="1"/>
</dbReference>
<keyword evidence="13 16" id="KW-0811">Translocation</keyword>
<evidence type="ECO:0000256" key="5">
    <source>
        <dbReference type="ARBA" id="ARBA00022490"/>
    </source>
</evidence>
<dbReference type="PRINTS" id="PR00906">
    <property type="entry name" value="SECA"/>
</dbReference>
<keyword evidence="8 16" id="KW-0547">Nucleotide-binding</keyword>
<keyword evidence="3 16" id="KW-0813">Transport</keyword>
<dbReference type="Pfam" id="PF02810">
    <property type="entry name" value="SEC-C"/>
    <property type="match status" value="1"/>
</dbReference>
<evidence type="ECO:0000256" key="7">
    <source>
        <dbReference type="ARBA" id="ARBA00022723"/>
    </source>
</evidence>
<dbReference type="PROSITE" id="PS51194">
    <property type="entry name" value="HELICASE_CTER"/>
    <property type="match status" value="1"/>
</dbReference>
<dbReference type="GO" id="GO:0065002">
    <property type="term" value="P:intracellular protein transmembrane transport"/>
    <property type="evidence" value="ECO:0007669"/>
    <property type="project" value="UniProtKB-UniRule"/>
</dbReference>
<dbReference type="GO" id="GO:0006605">
    <property type="term" value="P:protein targeting"/>
    <property type="evidence" value="ECO:0007669"/>
    <property type="project" value="UniProtKB-UniRule"/>
</dbReference>
<dbReference type="GO" id="GO:0046872">
    <property type="term" value="F:metal ion binding"/>
    <property type="evidence" value="ECO:0007669"/>
    <property type="project" value="UniProtKB-KW"/>
</dbReference>
<dbReference type="GO" id="GO:0017038">
    <property type="term" value="P:protein import"/>
    <property type="evidence" value="ECO:0007669"/>
    <property type="project" value="InterPro"/>
</dbReference>
<feature type="domain" description="Helicase C-terminal" evidence="19">
    <location>
        <begin position="440"/>
        <end position="653"/>
    </location>
</feature>
<protein>
    <recommendedName>
        <fullName evidence="16 17">Protein translocase subunit SecA</fullName>
        <ecNumber evidence="16">7.4.2.8</ecNumber>
    </recommendedName>
</protein>
<evidence type="ECO:0000256" key="15">
    <source>
        <dbReference type="ARBA" id="ARBA00034006"/>
    </source>
</evidence>
<dbReference type="NCBIfam" id="NF009538">
    <property type="entry name" value="PRK12904.1"/>
    <property type="match status" value="1"/>
</dbReference>
<evidence type="ECO:0000256" key="3">
    <source>
        <dbReference type="ARBA" id="ARBA00022448"/>
    </source>
</evidence>
<dbReference type="SMART" id="SM00957">
    <property type="entry name" value="SecA_DEAD"/>
    <property type="match status" value="1"/>
</dbReference>
<accession>A0A653E4X5</accession>
<evidence type="ECO:0000256" key="6">
    <source>
        <dbReference type="ARBA" id="ARBA00022519"/>
    </source>
</evidence>
<feature type="domain" description="SecA family profile" evidence="20">
    <location>
        <begin position="21"/>
        <end position="637"/>
    </location>
</feature>
<dbReference type="SUPFAM" id="SSF52540">
    <property type="entry name" value="P-loop containing nucleoside triphosphate hydrolases"/>
    <property type="match status" value="2"/>
</dbReference>
<dbReference type="GO" id="GO:0005886">
    <property type="term" value="C:plasma membrane"/>
    <property type="evidence" value="ECO:0007669"/>
    <property type="project" value="UniProtKB-SubCell"/>
</dbReference>
<evidence type="ECO:0000256" key="13">
    <source>
        <dbReference type="ARBA" id="ARBA00023010"/>
    </source>
</evidence>
<keyword evidence="10 16" id="KW-0067">ATP-binding</keyword>
<dbReference type="PROSITE" id="PS51196">
    <property type="entry name" value="SECA_MOTOR_DEAD"/>
    <property type="match status" value="1"/>
</dbReference>
<dbReference type="Pfam" id="PF07516">
    <property type="entry name" value="SecA_SW"/>
    <property type="match status" value="1"/>
</dbReference>
<dbReference type="InterPro" id="IPR014018">
    <property type="entry name" value="SecA_motor_DEAD"/>
</dbReference>
<dbReference type="EC" id="7.4.2.8" evidence="16"/>
<dbReference type="InterPro" id="IPR027417">
    <property type="entry name" value="P-loop_NTPase"/>
</dbReference>
<dbReference type="InterPro" id="IPR014001">
    <property type="entry name" value="Helicase_ATP-bd"/>
</dbReference>
<dbReference type="InterPro" id="IPR004027">
    <property type="entry name" value="SEC_C_motif"/>
</dbReference>
<dbReference type="HAMAP" id="MF_01382">
    <property type="entry name" value="SecA"/>
    <property type="match status" value="1"/>
</dbReference>
<feature type="binding site" evidence="16">
    <location>
        <position position="530"/>
    </location>
    <ligand>
        <name>ATP</name>
        <dbReference type="ChEBI" id="CHEBI:30616"/>
    </ligand>
</feature>
<dbReference type="FunFam" id="1.10.3060.10:FF:000003">
    <property type="entry name" value="Protein translocase subunit SecA"/>
    <property type="match status" value="1"/>
</dbReference>
<dbReference type="PROSITE" id="PS51192">
    <property type="entry name" value="HELICASE_ATP_BIND_1"/>
    <property type="match status" value="1"/>
</dbReference>
<dbReference type="InterPro" id="IPR011115">
    <property type="entry name" value="SecA_DEAD"/>
</dbReference>
<evidence type="ECO:0000256" key="16">
    <source>
        <dbReference type="HAMAP-Rule" id="MF_01382"/>
    </source>
</evidence>
<reference evidence="21" key="1">
    <citation type="submission" date="2019-02" db="EMBL/GenBank/DDBJ databases">
        <authorList>
            <consortium name="Genoscope - CEA"/>
            <person name="William W."/>
        </authorList>
    </citation>
    <scope>NUCLEOTIDE SEQUENCE [LARGE SCALE GENOMIC DNA]</scope>
    <source>
        <strain evidence="21">YSy11</strain>
    </source>
</reference>
<evidence type="ECO:0000259" key="19">
    <source>
        <dbReference type="PROSITE" id="PS51194"/>
    </source>
</evidence>
<comment type="cofactor">
    <cofactor evidence="1">
        <name>Zn(2+)</name>
        <dbReference type="ChEBI" id="CHEBI:29105"/>
    </cofactor>
</comment>
<dbReference type="GO" id="GO:0043952">
    <property type="term" value="P:protein transport by the Sec complex"/>
    <property type="evidence" value="ECO:0007669"/>
    <property type="project" value="UniProtKB-ARBA"/>
</dbReference>
<evidence type="ECO:0000256" key="11">
    <source>
        <dbReference type="ARBA" id="ARBA00022927"/>
    </source>
</evidence>
<dbReference type="AlphaFoldDB" id="A0A653E4X5"/>
<feature type="domain" description="Helicase ATP-binding" evidence="18">
    <location>
        <begin position="107"/>
        <end position="265"/>
    </location>
</feature>
<dbReference type="InterPro" id="IPR011116">
    <property type="entry name" value="SecA_Wing/Scaffold"/>
</dbReference>
<evidence type="ECO:0000313" key="21">
    <source>
        <dbReference type="EMBL" id="VEV97769.1"/>
    </source>
</evidence>
<dbReference type="PANTHER" id="PTHR30612">
    <property type="entry name" value="SECA INNER MEMBRANE COMPONENT OF SEC PROTEIN SECRETION SYSTEM"/>
    <property type="match status" value="1"/>
</dbReference>
<evidence type="ECO:0000256" key="17">
    <source>
        <dbReference type="RuleBase" id="RU003874"/>
    </source>
</evidence>
<dbReference type="Gene3D" id="1.10.3060.10">
    <property type="entry name" value="Helical scaffold and wing domains of SecA"/>
    <property type="match status" value="1"/>
</dbReference>
<dbReference type="GO" id="GO:0008564">
    <property type="term" value="F:protein-exporting ATPase activity"/>
    <property type="evidence" value="ECO:0007669"/>
    <property type="project" value="UniProtKB-EC"/>
</dbReference>
<dbReference type="SUPFAM" id="SSF81886">
    <property type="entry name" value="Helical scaffold and wing domains of SecA"/>
    <property type="match status" value="1"/>
</dbReference>
<dbReference type="FunFam" id="3.90.1440.10:FF:000001">
    <property type="entry name" value="Preprotein translocase subunit SecA"/>
    <property type="match status" value="1"/>
</dbReference>
<dbReference type="Gene3D" id="3.40.50.300">
    <property type="entry name" value="P-loop containing nucleotide triphosphate hydrolases"/>
    <property type="match status" value="2"/>
</dbReference>
<gene>
    <name evidence="16 21" type="primary">secA</name>
    <name evidence="21" type="ORF">PMYSY11_2724</name>
</gene>
<evidence type="ECO:0000259" key="20">
    <source>
        <dbReference type="PROSITE" id="PS51196"/>
    </source>
</evidence>
<sequence>MGDCRAALHPYVWEEPVDMFAPLLKKLFGSKNEREVKRMLKTVQTVNAFEEQILALSDEQLRAKTDEFKARLAKGETLDQLLPEAFAVAREAGKRVMGMRHFDVQLVGGMALHEGKIAEMRTGEGKTLVATLAVYLNALSGKGVHVVTVNDYLARRDANWMRPLYEFLGMSVGIVTPFMPPEEKRSAYAADITYGTNNEFGFDYLRDNMAFSLDEKFQRELNFAVIDEVDSILIDEARTPLIISGQAEDSSKLYSEINRLIPTLKQHIEVEEGVVTQEGHYKVDEKTRQVELNEQGHQFIEDMLTQAGLLAEGESLYSAHNLGLLTHVYAGLRAHTLFQRNVEYIVQDGQVLLIDEHTGRTMPGRRLSEGLHQAIEAKEGLNIQAESQTLASTTFQNYFRLYSKLSGMTGTADTEAFEFHQIYGLEVMVIPTNRALARKDFNDLVYLTQDEKYAAIIADIKECQAQGRPILVGTATIETSEHVSRLLDKEGMEHKVLNAKFHEKEAEIIAQAGRPGALTIATNMAGRGTDILLGGNWEVEVAALENPTPEQVAQVKSDWQKRHQQVIESGGLHVIASERHESRRIDNQLRGRAGRQGDPGSSRFYLSLEDSLMRIFASDRVKNFMKALGMQSGEAIEHRMVTNAIEKAQRKVEGRNFDMRKQLLEFDDVSNEQRKVIYHMRNTLLASDDIGETIAEFRKEVLDSTINEHIPPQSLPEQWNISGLEDALSTAFSIQLPIQQWLDDDHQLYEETLRERILTEIVNAYNEKEDMASADALRTFEKQILLRVLDDLWKDHLSTMDHLRHGIHLRGYAQKNPKQEYKRESFALFQELLDSIKRDTIRVLSHVQVRREDPAEEEARLRAEAEAMAERMQFQHAEASALNQPQAEAEEAEVAVAVAPARTEQKIGRNEACPCGSGKKYKHCHGQVN</sequence>
<keyword evidence="4 16" id="KW-1003">Cell membrane</keyword>
<dbReference type="InterPro" id="IPR036670">
    <property type="entry name" value="SecA_X-link_sf"/>
</dbReference>
<dbReference type="Pfam" id="PF07517">
    <property type="entry name" value="SecA_DEAD"/>
    <property type="match status" value="1"/>
</dbReference>
<name>A0A653E4X5_9PSED</name>
<dbReference type="NCBIfam" id="TIGR00963">
    <property type="entry name" value="secA"/>
    <property type="match status" value="1"/>
</dbReference>
<dbReference type="Gene3D" id="3.90.1440.10">
    <property type="entry name" value="SecA, preprotein cross-linking domain"/>
    <property type="match status" value="1"/>
</dbReference>
<organism evidence="21">
    <name type="scientific">Pseudomonas marincola</name>
    <dbReference type="NCBI Taxonomy" id="437900"/>
    <lineage>
        <taxon>Bacteria</taxon>
        <taxon>Pseudomonadati</taxon>
        <taxon>Pseudomonadota</taxon>
        <taxon>Gammaproteobacteria</taxon>
        <taxon>Pseudomonadales</taxon>
        <taxon>Pseudomonadaceae</taxon>
        <taxon>Pseudomonas</taxon>
    </lineage>
</organism>
<dbReference type="PANTHER" id="PTHR30612:SF0">
    <property type="entry name" value="CHLOROPLAST PROTEIN-TRANSPORTING ATPASE"/>
    <property type="match status" value="1"/>
</dbReference>
<dbReference type="SMART" id="SM00958">
    <property type="entry name" value="SecA_PP_bind"/>
    <property type="match status" value="1"/>
</dbReference>